<keyword evidence="1" id="KW-0472">Membrane</keyword>
<accession>A0A2T4JE98</accession>
<sequence>MADSTHDATGHHIKDPSNLAIALFFAGVAALVAALVWAVATFGIVALILTGVAATALCMALLIVITAGG</sequence>
<dbReference type="EMBL" id="PZKF01000038">
    <property type="protein sequence ID" value="PTE16216.1"/>
    <property type="molecule type" value="Genomic_DNA"/>
</dbReference>
<feature type="transmembrane region" description="Helical" evidence="1">
    <location>
        <begin position="44"/>
        <end position="65"/>
    </location>
</feature>
<gene>
    <name evidence="2" type="ORF">C5F46_13250</name>
</gene>
<dbReference type="AlphaFoldDB" id="A0A2T4JE98"/>
<evidence type="ECO:0000313" key="3">
    <source>
        <dbReference type="Proteomes" id="UP000241899"/>
    </source>
</evidence>
<protein>
    <submittedName>
        <fullName evidence="2">Uncharacterized protein</fullName>
    </submittedName>
</protein>
<dbReference type="RefSeq" id="WP_107325822.1">
    <property type="nucleotide sequence ID" value="NZ_NHSP01000096.1"/>
</dbReference>
<evidence type="ECO:0000313" key="2">
    <source>
        <dbReference type="EMBL" id="PTE16216.1"/>
    </source>
</evidence>
<keyword evidence="3" id="KW-1185">Reference proteome</keyword>
<keyword evidence="1" id="KW-1133">Transmembrane helix</keyword>
<feature type="transmembrane region" description="Helical" evidence="1">
    <location>
        <begin position="19"/>
        <end position="38"/>
    </location>
</feature>
<name>A0A2T4JE98_9RHOB</name>
<dbReference type="Proteomes" id="UP000241899">
    <property type="component" value="Unassembled WGS sequence"/>
</dbReference>
<evidence type="ECO:0000256" key="1">
    <source>
        <dbReference type="SAM" id="Phobius"/>
    </source>
</evidence>
<reference evidence="2 3" key="1">
    <citation type="submission" date="2018-03" db="EMBL/GenBank/DDBJ databases">
        <title>Rhodobacter veldkampii.</title>
        <authorList>
            <person name="Meyer T.E."/>
            <person name="Miller S."/>
            <person name="Lodha T."/>
            <person name="Gandham S."/>
            <person name="Chintalapati S."/>
            <person name="Chintalapati V.R."/>
        </authorList>
    </citation>
    <scope>NUCLEOTIDE SEQUENCE [LARGE SCALE GENOMIC DNA]</scope>
    <source>
        <strain evidence="2 3">DSM 11550</strain>
    </source>
</reference>
<comment type="caution">
    <text evidence="2">The sequence shown here is derived from an EMBL/GenBank/DDBJ whole genome shotgun (WGS) entry which is preliminary data.</text>
</comment>
<keyword evidence="1" id="KW-0812">Transmembrane</keyword>
<organism evidence="2 3">
    <name type="scientific">Phaeovulum veldkampii DSM 11550</name>
    <dbReference type="NCBI Taxonomy" id="1185920"/>
    <lineage>
        <taxon>Bacteria</taxon>
        <taxon>Pseudomonadati</taxon>
        <taxon>Pseudomonadota</taxon>
        <taxon>Alphaproteobacteria</taxon>
        <taxon>Rhodobacterales</taxon>
        <taxon>Paracoccaceae</taxon>
        <taxon>Phaeovulum</taxon>
    </lineage>
</organism>
<proteinExistence type="predicted"/>